<accession>A0A813L772</accession>
<name>A0A813L772_POLGL</name>
<gene>
    <name evidence="1" type="ORF">PGLA2088_LOCUS40656</name>
</gene>
<dbReference type="Proteomes" id="UP000626109">
    <property type="component" value="Unassembled WGS sequence"/>
</dbReference>
<dbReference type="AlphaFoldDB" id="A0A813L772"/>
<evidence type="ECO:0000313" key="2">
    <source>
        <dbReference type="Proteomes" id="UP000626109"/>
    </source>
</evidence>
<proteinExistence type="predicted"/>
<dbReference type="EMBL" id="CAJNNW010033543">
    <property type="protein sequence ID" value="CAE8719437.1"/>
    <property type="molecule type" value="Genomic_DNA"/>
</dbReference>
<evidence type="ECO:0000313" key="1">
    <source>
        <dbReference type="EMBL" id="CAE8719437.1"/>
    </source>
</evidence>
<reference evidence="1" key="1">
    <citation type="submission" date="2021-02" db="EMBL/GenBank/DDBJ databases">
        <authorList>
            <person name="Dougan E. K."/>
            <person name="Rhodes N."/>
            <person name="Thang M."/>
            <person name="Chan C."/>
        </authorList>
    </citation>
    <scope>NUCLEOTIDE SEQUENCE</scope>
</reference>
<comment type="caution">
    <text evidence="1">The sequence shown here is derived from an EMBL/GenBank/DDBJ whole genome shotgun (WGS) entry which is preliminary data.</text>
</comment>
<protein>
    <submittedName>
        <fullName evidence="1">Uncharacterized protein</fullName>
    </submittedName>
</protein>
<sequence length="93" mass="10252">MFEFEDLETIDPSPIVVNFCIEEEILPMRLPRSGATPHLASTLWENDWGVRYAGRIRFIAPPGSVSRSLKGVEAHGAGMLTSALVHVFQRASA</sequence>
<organism evidence="1 2">
    <name type="scientific">Polarella glacialis</name>
    <name type="common">Dinoflagellate</name>
    <dbReference type="NCBI Taxonomy" id="89957"/>
    <lineage>
        <taxon>Eukaryota</taxon>
        <taxon>Sar</taxon>
        <taxon>Alveolata</taxon>
        <taxon>Dinophyceae</taxon>
        <taxon>Suessiales</taxon>
        <taxon>Suessiaceae</taxon>
        <taxon>Polarella</taxon>
    </lineage>
</organism>